<name>A0ABR3ZVA5_9LECA</name>
<protein>
    <submittedName>
        <fullName evidence="2">Uncharacterized protein</fullName>
    </submittedName>
</protein>
<feature type="region of interest" description="Disordered" evidence="1">
    <location>
        <begin position="1"/>
        <end position="202"/>
    </location>
</feature>
<organism evidence="2 3">
    <name type="scientific">Stereocaulon virgatum</name>
    <dbReference type="NCBI Taxonomy" id="373712"/>
    <lineage>
        <taxon>Eukaryota</taxon>
        <taxon>Fungi</taxon>
        <taxon>Dikarya</taxon>
        <taxon>Ascomycota</taxon>
        <taxon>Pezizomycotina</taxon>
        <taxon>Lecanoromycetes</taxon>
        <taxon>OSLEUM clade</taxon>
        <taxon>Lecanoromycetidae</taxon>
        <taxon>Lecanorales</taxon>
        <taxon>Lecanorineae</taxon>
        <taxon>Stereocaulaceae</taxon>
        <taxon>Stereocaulon</taxon>
    </lineage>
</organism>
<gene>
    <name evidence="2" type="ORF">N7G274_009654</name>
</gene>
<feature type="compositionally biased region" description="Basic residues" evidence="1">
    <location>
        <begin position="262"/>
        <end position="275"/>
    </location>
</feature>
<proteinExistence type="predicted"/>
<feature type="compositionally biased region" description="Basic residues" evidence="1">
    <location>
        <begin position="91"/>
        <end position="102"/>
    </location>
</feature>
<evidence type="ECO:0000313" key="3">
    <source>
        <dbReference type="Proteomes" id="UP001590950"/>
    </source>
</evidence>
<reference evidence="2 3" key="1">
    <citation type="submission" date="2024-09" db="EMBL/GenBank/DDBJ databases">
        <title>Rethinking Asexuality: The Enigmatic Case of Functional Sexual Genes in Lepraria (Stereocaulaceae).</title>
        <authorList>
            <person name="Doellman M."/>
            <person name="Sun Y."/>
            <person name="Barcenas-Pena A."/>
            <person name="Lumbsch H.T."/>
            <person name="Grewe F."/>
        </authorList>
    </citation>
    <scope>NUCLEOTIDE SEQUENCE [LARGE SCALE GENOMIC DNA]</scope>
    <source>
        <strain evidence="2 3">Mercado 3170</strain>
    </source>
</reference>
<feature type="compositionally biased region" description="Basic and acidic residues" evidence="1">
    <location>
        <begin position="236"/>
        <end position="245"/>
    </location>
</feature>
<evidence type="ECO:0000256" key="1">
    <source>
        <dbReference type="SAM" id="MobiDB-lite"/>
    </source>
</evidence>
<accession>A0ABR3ZVA5</accession>
<dbReference type="EMBL" id="JBEFKJ010000039">
    <property type="protein sequence ID" value="KAL2037542.1"/>
    <property type="molecule type" value="Genomic_DNA"/>
</dbReference>
<keyword evidence="3" id="KW-1185">Reference proteome</keyword>
<feature type="compositionally biased region" description="Acidic residues" evidence="1">
    <location>
        <begin position="167"/>
        <end position="179"/>
    </location>
</feature>
<feature type="region of interest" description="Disordered" evidence="1">
    <location>
        <begin position="214"/>
        <end position="293"/>
    </location>
</feature>
<evidence type="ECO:0000313" key="2">
    <source>
        <dbReference type="EMBL" id="KAL2037542.1"/>
    </source>
</evidence>
<feature type="compositionally biased region" description="Gly residues" evidence="1">
    <location>
        <begin position="118"/>
        <end position="129"/>
    </location>
</feature>
<comment type="caution">
    <text evidence="2">The sequence shown here is derived from an EMBL/GenBank/DDBJ whole genome shotgun (WGS) entry which is preliminary data.</text>
</comment>
<sequence>MSGLRFGGRVPMYAENSDLDESPRHSRLQGMLPSRHGGGPHIGNDGETSDFEEFPPRTRHRGHGMSPFGGEPHFGNDGEASAFEDLPPNTRHQRRRPSRHGGRAPGSRFGGPNMFGPQGLGSGIANGGFGEHELAISPRGHRHDHRAGLGARVVPDFNPRGLHGDLGDELGDDSTDDDSMDRTRHPGGVRGFGARDQHGDIDDEDSDVELRRLFGMGGPGRRGAIDGGRRGQGRRGTMEHGRDEFGLGDLDLGDRGFGSRHGPGRRHGSAHHGHREHREMDGHGGNARRLGRH</sequence>
<dbReference type="Proteomes" id="UP001590950">
    <property type="component" value="Unassembled WGS sequence"/>
</dbReference>